<gene>
    <name evidence="8" type="ORF">AGERDE_LOCUS2027</name>
</gene>
<dbReference type="Proteomes" id="UP000789831">
    <property type="component" value="Unassembled WGS sequence"/>
</dbReference>
<name>A0A9N8VPR8_9GLOM</name>
<dbReference type="InterPro" id="IPR039765">
    <property type="entry name" value="Yip5/YIPF1/YIPF2"/>
</dbReference>
<feature type="transmembrane region" description="Helical" evidence="6">
    <location>
        <begin position="116"/>
        <end position="139"/>
    </location>
</feature>
<feature type="domain" description="Yip1" evidence="7">
    <location>
        <begin position="97"/>
        <end position="259"/>
    </location>
</feature>
<evidence type="ECO:0000256" key="3">
    <source>
        <dbReference type="ARBA" id="ARBA00022692"/>
    </source>
</evidence>
<evidence type="ECO:0000256" key="2">
    <source>
        <dbReference type="ARBA" id="ARBA00010596"/>
    </source>
</evidence>
<dbReference type="PANTHER" id="PTHR12822:SF2">
    <property type="entry name" value="PROTEIN YIPF"/>
    <property type="match status" value="1"/>
</dbReference>
<reference evidence="8" key="1">
    <citation type="submission" date="2021-06" db="EMBL/GenBank/DDBJ databases">
        <authorList>
            <person name="Kallberg Y."/>
            <person name="Tangrot J."/>
            <person name="Rosling A."/>
        </authorList>
    </citation>
    <scope>NUCLEOTIDE SEQUENCE</scope>
    <source>
        <strain evidence="8">MT106</strain>
    </source>
</reference>
<dbReference type="InterPro" id="IPR006977">
    <property type="entry name" value="Yip1_dom"/>
</dbReference>
<protein>
    <recommendedName>
        <fullName evidence="6">Protein YIP</fullName>
    </recommendedName>
</protein>
<evidence type="ECO:0000313" key="9">
    <source>
        <dbReference type="Proteomes" id="UP000789831"/>
    </source>
</evidence>
<feature type="transmembrane region" description="Helical" evidence="6">
    <location>
        <begin position="186"/>
        <end position="206"/>
    </location>
</feature>
<feature type="transmembrane region" description="Helical" evidence="6">
    <location>
        <begin position="244"/>
        <end position="261"/>
    </location>
</feature>
<dbReference type="Pfam" id="PF04893">
    <property type="entry name" value="Yip1"/>
    <property type="match status" value="1"/>
</dbReference>
<keyword evidence="4 6" id="KW-1133">Transmembrane helix</keyword>
<evidence type="ECO:0000256" key="5">
    <source>
        <dbReference type="ARBA" id="ARBA00023136"/>
    </source>
</evidence>
<comment type="subcellular location">
    <subcellularLocation>
        <location evidence="6">Golgi apparatus membrane</location>
        <topology evidence="6">Multi-pass membrane protein</topology>
    </subcellularLocation>
    <subcellularLocation>
        <location evidence="1">Membrane</location>
        <topology evidence="1">Multi-pass membrane protein</topology>
    </subcellularLocation>
</comment>
<keyword evidence="9" id="KW-1185">Reference proteome</keyword>
<comment type="caution">
    <text evidence="8">The sequence shown here is derived from an EMBL/GenBank/DDBJ whole genome shotgun (WGS) entry which is preliminary data.</text>
</comment>
<keyword evidence="5 6" id="KW-0472">Membrane</keyword>
<accession>A0A9N8VPR8</accession>
<dbReference type="GO" id="GO:0000139">
    <property type="term" value="C:Golgi membrane"/>
    <property type="evidence" value="ECO:0007669"/>
    <property type="project" value="UniProtKB-SubCell"/>
</dbReference>
<evidence type="ECO:0000256" key="1">
    <source>
        <dbReference type="ARBA" id="ARBA00004141"/>
    </source>
</evidence>
<feature type="transmembrane region" description="Helical" evidence="6">
    <location>
        <begin position="151"/>
        <end position="174"/>
    </location>
</feature>
<dbReference type="EMBL" id="CAJVPL010000157">
    <property type="protein sequence ID" value="CAG8456484.1"/>
    <property type="molecule type" value="Genomic_DNA"/>
</dbReference>
<evidence type="ECO:0000313" key="8">
    <source>
        <dbReference type="EMBL" id="CAG8456484.1"/>
    </source>
</evidence>
<proteinExistence type="inferred from homology"/>
<organism evidence="8 9">
    <name type="scientific">Ambispora gerdemannii</name>
    <dbReference type="NCBI Taxonomy" id="144530"/>
    <lineage>
        <taxon>Eukaryota</taxon>
        <taxon>Fungi</taxon>
        <taxon>Fungi incertae sedis</taxon>
        <taxon>Mucoromycota</taxon>
        <taxon>Glomeromycotina</taxon>
        <taxon>Glomeromycetes</taxon>
        <taxon>Archaeosporales</taxon>
        <taxon>Ambisporaceae</taxon>
        <taxon>Ambispora</taxon>
    </lineage>
</organism>
<dbReference type="GO" id="GO:0031267">
    <property type="term" value="F:small GTPase binding"/>
    <property type="evidence" value="ECO:0007669"/>
    <property type="project" value="InterPro"/>
</dbReference>
<dbReference type="GO" id="GO:0016192">
    <property type="term" value="P:vesicle-mediated transport"/>
    <property type="evidence" value="ECO:0007669"/>
    <property type="project" value="InterPro"/>
</dbReference>
<evidence type="ECO:0000256" key="4">
    <source>
        <dbReference type="ARBA" id="ARBA00022989"/>
    </source>
</evidence>
<evidence type="ECO:0000256" key="6">
    <source>
        <dbReference type="RuleBase" id="RU361264"/>
    </source>
</evidence>
<keyword evidence="3 6" id="KW-0812">Transmembrane</keyword>
<feature type="transmembrane region" description="Helical" evidence="6">
    <location>
        <begin position="213"/>
        <end position="232"/>
    </location>
</feature>
<dbReference type="AlphaFoldDB" id="A0A9N8VPR8"/>
<evidence type="ECO:0000259" key="7">
    <source>
        <dbReference type="Pfam" id="PF04893"/>
    </source>
</evidence>
<comment type="similarity">
    <text evidence="2 6">Belongs to the YIP1 family.</text>
</comment>
<dbReference type="PANTHER" id="PTHR12822">
    <property type="entry name" value="PROTEIN YIPF"/>
    <property type="match status" value="1"/>
</dbReference>
<dbReference type="OrthoDB" id="10256463at2759"/>
<sequence>MAKDYNVVVEVEDDHGAERQTLEFQDFSSGSGVGGKITADKQASSSLGGFNDPFYDPSQSRPEVQNGQAPIWSVEYYAQFFDVDTFQVLERASKSLFPKDNFIEVVGNNPDLYGPFWIATTVVFLLFVTSTIAASINAIMHEEKVTYHIEILSFGAMAIYIYAFGLPLLIWGGLKYLGCKPSLLDTIGLYGYGLTVWLPISVVCVVPSEILRWTLVIVGFCVSGFFITRNLYPVISRADSKTARIFIIVIVVAHAGFSFLLEREFFSLSEIFVLKQN</sequence>